<dbReference type="EMBL" id="JAMKPW020000041">
    <property type="protein sequence ID" value="KAK8196485.1"/>
    <property type="molecule type" value="Genomic_DNA"/>
</dbReference>
<evidence type="ECO:0000313" key="1">
    <source>
        <dbReference type="EMBL" id="KAK8196485.1"/>
    </source>
</evidence>
<name>A0ACC3S5G6_9PEZI</name>
<gene>
    <name evidence="1" type="ORF">M8818_006650</name>
</gene>
<reference evidence="1" key="1">
    <citation type="submission" date="2024-02" db="EMBL/GenBank/DDBJ databases">
        <title>Metagenome Assembled Genome of Zalaria obscura JY119.</title>
        <authorList>
            <person name="Vighnesh L."/>
            <person name="Jagadeeshwari U."/>
            <person name="Venkata Ramana C."/>
            <person name="Sasikala C."/>
        </authorList>
    </citation>
    <scope>NUCLEOTIDE SEQUENCE</scope>
    <source>
        <strain evidence="1">JY119</strain>
    </source>
</reference>
<protein>
    <submittedName>
        <fullName evidence="1">Uncharacterized protein</fullName>
    </submittedName>
</protein>
<comment type="caution">
    <text evidence="1">The sequence shown here is derived from an EMBL/GenBank/DDBJ whole genome shotgun (WGS) entry which is preliminary data.</text>
</comment>
<dbReference type="Proteomes" id="UP001320706">
    <property type="component" value="Unassembled WGS sequence"/>
</dbReference>
<sequence>MILPHDTRSQLSTALVEKRHCRDDLGAERIPGAGGMTSVQQGWTPYDSTVLAIVASALTVLVAASTVTCYNSSTETSYCDKCPHCYRHQSYLRVRVMTPDRSGGHEGGVVMGRMGDDCGWYCKSLHLHAGNRYMSLPQW</sequence>
<keyword evidence="2" id="KW-1185">Reference proteome</keyword>
<organism evidence="1 2">
    <name type="scientific">Zalaria obscura</name>
    <dbReference type="NCBI Taxonomy" id="2024903"/>
    <lineage>
        <taxon>Eukaryota</taxon>
        <taxon>Fungi</taxon>
        <taxon>Dikarya</taxon>
        <taxon>Ascomycota</taxon>
        <taxon>Pezizomycotina</taxon>
        <taxon>Dothideomycetes</taxon>
        <taxon>Dothideomycetidae</taxon>
        <taxon>Dothideales</taxon>
        <taxon>Zalariaceae</taxon>
        <taxon>Zalaria</taxon>
    </lineage>
</organism>
<evidence type="ECO:0000313" key="2">
    <source>
        <dbReference type="Proteomes" id="UP001320706"/>
    </source>
</evidence>
<proteinExistence type="predicted"/>
<accession>A0ACC3S5G6</accession>